<dbReference type="AlphaFoldDB" id="A0A133Q9M5"/>
<organism evidence="1 2">
    <name type="scientific">Prevotella corporis</name>
    <dbReference type="NCBI Taxonomy" id="28128"/>
    <lineage>
        <taxon>Bacteria</taxon>
        <taxon>Pseudomonadati</taxon>
        <taxon>Bacteroidota</taxon>
        <taxon>Bacteroidia</taxon>
        <taxon>Bacteroidales</taxon>
        <taxon>Prevotellaceae</taxon>
        <taxon>Prevotella</taxon>
    </lineage>
</organism>
<reference evidence="2" key="1">
    <citation type="submission" date="2016-01" db="EMBL/GenBank/DDBJ databases">
        <authorList>
            <person name="Mitreva M."/>
            <person name="Pepin K.H."/>
            <person name="Mihindukulasuriya K.A."/>
            <person name="Fulton R."/>
            <person name="Fronick C."/>
            <person name="O'Laughlin M."/>
            <person name="Miner T."/>
            <person name="Herter B."/>
            <person name="Rosa B.A."/>
            <person name="Cordes M."/>
            <person name="Tomlinson C."/>
            <person name="Wollam A."/>
            <person name="Palsikar V.B."/>
            <person name="Mardis E.R."/>
            <person name="Wilson R.K."/>
        </authorList>
    </citation>
    <scope>NUCLEOTIDE SEQUENCE [LARGE SCALE GENOMIC DNA]</scope>
    <source>
        <strain evidence="2">MJR7716</strain>
    </source>
</reference>
<comment type="caution">
    <text evidence="1">The sequence shown here is derived from an EMBL/GenBank/DDBJ whole genome shotgun (WGS) entry which is preliminary data.</text>
</comment>
<evidence type="ECO:0000313" key="1">
    <source>
        <dbReference type="EMBL" id="KXA39565.1"/>
    </source>
</evidence>
<evidence type="ECO:0000313" key="2">
    <source>
        <dbReference type="Proteomes" id="UP000070533"/>
    </source>
</evidence>
<dbReference type="Proteomes" id="UP000070533">
    <property type="component" value="Unassembled WGS sequence"/>
</dbReference>
<dbReference type="STRING" id="28128.HMPREF3226_01401"/>
<keyword evidence="2" id="KW-1185">Reference proteome</keyword>
<sequence length="58" mass="6418">MAKAKPKYVETSLGLISGRGLFIPPFCLFHAPVSGGKSTGERQKNLLLMLNVMFVFEF</sequence>
<gene>
    <name evidence="1" type="ORF">HMPREF3226_01401</name>
</gene>
<proteinExistence type="predicted"/>
<protein>
    <submittedName>
        <fullName evidence="1">Uncharacterized protein</fullName>
    </submittedName>
</protein>
<name>A0A133Q9M5_9BACT</name>
<accession>A0A133Q9M5</accession>
<dbReference type="PATRIC" id="fig|28128.5.peg.1427"/>
<dbReference type="EMBL" id="LRQG01000092">
    <property type="protein sequence ID" value="KXA39565.1"/>
    <property type="molecule type" value="Genomic_DNA"/>
</dbReference>